<dbReference type="AlphaFoldDB" id="A0A0E9UAD5"/>
<accession>A0A0E9UAD5</accession>
<dbReference type="EMBL" id="GBXM01045865">
    <property type="protein sequence ID" value="JAH62712.1"/>
    <property type="molecule type" value="Transcribed_RNA"/>
</dbReference>
<evidence type="ECO:0000313" key="1">
    <source>
        <dbReference type="EMBL" id="JAH62712.1"/>
    </source>
</evidence>
<reference evidence="1" key="1">
    <citation type="submission" date="2014-11" db="EMBL/GenBank/DDBJ databases">
        <authorList>
            <person name="Amaro Gonzalez C."/>
        </authorList>
    </citation>
    <scope>NUCLEOTIDE SEQUENCE</scope>
</reference>
<sequence>MTLSIREHNKIHHFKSESTTRYITLNQRAQDTSL</sequence>
<reference evidence="1" key="2">
    <citation type="journal article" date="2015" name="Fish Shellfish Immunol.">
        <title>Early steps in the European eel (Anguilla anguilla)-Vibrio vulnificus interaction in the gills: Role of the RtxA13 toxin.</title>
        <authorList>
            <person name="Callol A."/>
            <person name="Pajuelo D."/>
            <person name="Ebbesson L."/>
            <person name="Teles M."/>
            <person name="MacKenzie S."/>
            <person name="Amaro C."/>
        </authorList>
    </citation>
    <scope>NUCLEOTIDE SEQUENCE</scope>
</reference>
<name>A0A0E9UAD5_ANGAN</name>
<proteinExistence type="predicted"/>
<protein>
    <submittedName>
        <fullName evidence="1">Uncharacterized protein</fullName>
    </submittedName>
</protein>
<organism evidence="1">
    <name type="scientific">Anguilla anguilla</name>
    <name type="common">European freshwater eel</name>
    <name type="synonym">Muraena anguilla</name>
    <dbReference type="NCBI Taxonomy" id="7936"/>
    <lineage>
        <taxon>Eukaryota</taxon>
        <taxon>Metazoa</taxon>
        <taxon>Chordata</taxon>
        <taxon>Craniata</taxon>
        <taxon>Vertebrata</taxon>
        <taxon>Euteleostomi</taxon>
        <taxon>Actinopterygii</taxon>
        <taxon>Neopterygii</taxon>
        <taxon>Teleostei</taxon>
        <taxon>Anguilliformes</taxon>
        <taxon>Anguillidae</taxon>
        <taxon>Anguilla</taxon>
    </lineage>
</organism>